<feature type="transmembrane region" description="Helical" evidence="1">
    <location>
        <begin position="21"/>
        <end position="38"/>
    </location>
</feature>
<sequence>MKRNIQTIASHLGIQQKVNVRIIYLINMVAMVILRSLWKKSHNDQVIWYINLY</sequence>
<keyword evidence="1" id="KW-0472">Membrane</keyword>
<keyword evidence="1" id="KW-1133">Transmembrane helix</keyword>
<gene>
    <name evidence="2" type="ORF">OCBIM_22000583mg</name>
</gene>
<name>A0A0L8IHR1_OCTBM</name>
<protein>
    <submittedName>
        <fullName evidence="2">Uncharacterized protein</fullName>
    </submittedName>
</protein>
<dbReference type="AlphaFoldDB" id="A0A0L8IHR1"/>
<evidence type="ECO:0000313" key="2">
    <source>
        <dbReference type="EMBL" id="KOG00564.1"/>
    </source>
</evidence>
<evidence type="ECO:0000256" key="1">
    <source>
        <dbReference type="SAM" id="Phobius"/>
    </source>
</evidence>
<organism evidence="2">
    <name type="scientific">Octopus bimaculoides</name>
    <name type="common">California two-spotted octopus</name>
    <dbReference type="NCBI Taxonomy" id="37653"/>
    <lineage>
        <taxon>Eukaryota</taxon>
        <taxon>Metazoa</taxon>
        <taxon>Spiralia</taxon>
        <taxon>Lophotrochozoa</taxon>
        <taxon>Mollusca</taxon>
        <taxon>Cephalopoda</taxon>
        <taxon>Coleoidea</taxon>
        <taxon>Octopodiformes</taxon>
        <taxon>Octopoda</taxon>
        <taxon>Incirrata</taxon>
        <taxon>Octopodidae</taxon>
        <taxon>Octopus</taxon>
    </lineage>
</organism>
<dbReference type="EMBL" id="KQ415778">
    <property type="protein sequence ID" value="KOG00564.1"/>
    <property type="molecule type" value="Genomic_DNA"/>
</dbReference>
<accession>A0A0L8IHR1</accession>
<keyword evidence="1" id="KW-0812">Transmembrane</keyword>
<proteinExistence type="predicted"/>
<reference evidence="2" key="1">
    <citation type="submission" date="2015-07" db="EMBL/GenBank/DDBJ databases">
        <title>MeaNS - Measles Nucleotide Surveillance Program.</title>
        <authorList>
            <person name="Tran T."/>
            <person name="Druce J."/>
        </authorList>
    </citation>
    <scope>NUCLEOTIDE SEQUENCE</scope>
    <source>
        <strain evidence="2">UCB-OBI-ISO-001</strain>
        <tissue evidence="2">Gonad</tissue>
    </source>
</reference>